<evidence type="ECO:0008006" key="9">
    <source>
        <dbReference type="Google" id="ProtNLM"/>
    </source>
</evidence>
<feature type="transmembrane region" description="Helical" evidence="6">
    <location>
        <begin position="187"/>
        <end position="206"/>
    </location>
</feature>
<feature type="transmembrane region" description="Helical" evidence="6">
    <location>
        <begin position="396"/>
        <end position="415"/>
    </location>
</feature>
<evidence type="ECO:0000256" key="6">
    <source>
        <dbReference type="SAM" id="Phobius"/>
    </source>
</evidence>
<keyword evidence="8" id="KW-1185">Reference proteome</keyword>
<keyword evidence="2 6" id="KW-0812">Transmembrane</keyword>
<proteinExistence type="predicted"/>
<dbReference type="GO" id="GO:0016020">
    <property type="term" value="C:membrane"/>
    <property type="evidence" value="ECO:0007669"/>
    <property type="project" value="UniProtKB-SubCell"/>
</dbReference>
<dbReference type="AlphaFoldDB" id="A0A6G0WKJ2"/>
<organism evidence="7 8">
    <name type="scientific">Aphanomyces euteiches</name>
    <dbReference type="NCBI Taxonomy" id="100861"/>
    <lineage>
        <taxon>Eukaryota</taxon>
        <taxon>Sar</taxon>
        <taxon>Stramenopiles</taxon>
        <taxon>Oomycota</taxon>
        <taxon>Saprolegniomycetes</taxon>
        <taxon>Saprolegniales</taxon>
        <taxon>Verrucalvaceae</taxon>
        <taxon>Aphanomyces</taxon>
    </lineage>
</organism>
<dbReference type="Pfam" id="PF13520">
    <property type="entry name" value="AA_permease_2"/>
    <property type="match status" value="1"/>
</dbReference>
<feature type="transmembrane region" description="Helical" evidence="6">
    <location>
        <begin position="212"/>
        <end position="236"/>
    </location>
</feature>
<evidence type="ECO:0000256" key="4">
    <source>
        <dbReference type="ARBA" id="ARBA00023136"/>
    </source>
</evidence>
<evidence type="ECO:0000313" key="7">
    <source>
        <dbReference type="EMBL" id="KAF0727763.1"/>
    </source>
</evidence>
<dbReference type="PANTHER" id="PTHR43243:SF11">
    <property type="entry name" value="AMINO ACID PERMEASE_ SLC12A DOMAIN-CONTAINING PROTEIN"/>
    <property type="match status" value="1"/>
</dbReference>
<dbReference type="Proteomes" id="UP000481153">
    <property type="component" value="Unassembled WGS sequence"/>
</dbReference>
<feature type="transmembrane region" description="Helical" evidence="6">
    <location>
        <begin position="151"/>
        <end position="175"/>
    </location>
</feature>
<sequence length="716" mass="79384">MATTGAAYEAMESPAPLVRQESTLRRRVLHIPVIEDTAKGPTFLFPEQDGTHETIEVPVDELNEIRDGLNKPKHLLSEWVATAICGNDIMSSVMYSAGLVVVKGGKLAPFAFALVSLVLYLYRWVYTEVVMAIPLNGGSYNLLLNTTSKKFAAMAACLSTLCYMATGVVSAITACEYFKFAVPDMPVVGPSIGLLGIFACLMIVGINESSVAAFIIFLFHMVTLSVLTVASFIYTVKNPDIIRDNYRVPYPDVDYLGDTISGNFFRALFFGFSAAMLGVTGFETSSNFVEEQKPGVFPKTLRNMWALSSIYNIVLCTLSLGVLTIDDIVVNQNTVLARMAQVAGGDWLKWWVTIDALIVLSGGVLTSYVGITGLVRRLSADRVMPEFLSRKNSYRGTAHWIPIFFFVLASSFVLLLDGNPTVLSNVYTYSFLSLMFLFGMGCMMLKLKRHDIPRAVKAPWWICIFGVLLVLFGFMGNLLGNPKALTYFAVYFIFVGAIIYLNLERVFVLRSLIVFINLFAKEKIDPQGPLLENEGINDPEIDPAIGNQPLVDDEPPLPPPPTKPAATPKPIERAMSADLERDGKQVALLARTIKEISNQPIIFFIKQANLTVLNKAILYVRRNEITHNLRIVHVYEEATPEALETIQTLKEMVALMDSLYPKLRTDFYAVVAPFEPATIEWLSQHYGITTNMMFIKQPSNANVHKVSAYGVRVITG</sequence>
<keyword evidence="4 6" id="KW-0472">Membrane</keyword>
<accession>A0A6G0WKJ2</accession>
<feature type="transmembrane region" description="Helical" evidence="6">
    <location>
        <begin position="350"/>
        <end position="375"/>
    </location>
</feature>
<dbReference type="EMBL" id="VJMJ01000189">
    <property type="protein sequence ID" value="KAF0727763.1"/>
    <property type="molecule type" value="Genomic_DNA"/>
</dbReference>
<feature type="transmembrane region" description="Helical" evidence="6">
    <location>
        <begin position="309"/>
        <end position="330"/>
    </location>
</feature>
<name>A0A6G0WKJ2_9STRA</name>
<evidence type="ECO:0000256" key="1">
    <source>
        <dbReference type="ARBA" id="ARBA00004141"/>
    </source>
</evidence>
<feature type="region of interest" description="Disordered" evidence="5">
    <location>
        <begin position="547"/>
        <end position="568"/>
    </location>
</feature>
<evidence type="ECO:0000313" key="8">
    <source>
        <dbReference type="Proteomes" id="UP000481153"/>
    </source>
</evidence>
<keyword evidence="3 6" id="KW-1133">Transmembrane helix</keyword>
<evidence type="ECO:0000256" key="2">
    <source>
        <dbReference type="ARBA" id="ARBA00022692"/>
    </source>
</evidence>
<feature type="transmembrane region" description="Helical" evidence="6">
    <location>
        <begin position="485"/>
        <end position="503"/>
    </location>
</feature>
<reference evidence="7 8" key="1">
    <citation type="submission" date="2019-07" db="EMBL/GenBank/DDBJ databases">
        <title>Genomics analysis of Aphanomyces spp. identifies a new class of oomycete effector associated with host adaptation.</title>
        <authorList>
            <person name="Gaulin E."/>
        </authorList>
    </citation>
    <scope>NUCLEOTIDE SEQUENCE [LARGE SCALE GENOMIC DNA]</scope>
    <source>
        <strain evidence="7 8">ATCC 201684</strain>
    </source>
</reference>
<dbReference type="PANTHER" id="PTHR43243">
    <property type="entry name" value="INNER MEMBRANE TRANSPORTER YGJI-RELATED"/>
    <property type="match status" value="1"/>
</dbReference>
<gene>
    <name evidence="7" type="ORF">Ae201684_014277</name>
</gene>
<protein>
    <recommendedName>
        <fullName evidence="9">Amino acid permease/ SLC12A domain-containing protein</fullName>
    </recommendedName>
</protein>
<dbReference type="InterPro" id="IPR002293">
    <property type="entry name" value="AA/rel_permease1"/>
</dbReference>
<dbReference type="GO" id="GO:0015171">
    <property type="term" value="F:amino acid transmembrane transporter activity"/>
    <property type="evidence" value="ECO:0007669"/>
    <property type="project" value="TreeGrafter"/>
</dbReference>
<evidence type="ECO:0000256" key="5">
    <source>
        <dbReference type="SAM" id="MobiDB-lite"/>
    </source>
</evidence>
<dbReference type="Gene3D" id="1.20.1740.10">
    <property type="entry name" value="Amino acid/polyamine transporter I"/>
    <property type="match status" value="1"/>
</dbReference>
<comment type="caution">
    <text evidence="7">The sequence shown here is derived from an EMBL/GenBank/DDBJ whole genome shotgun (WGS) entry which is preliminary data.</text>
</comment>
<feature type="transmembrane region" description="Helical" evidence="6">
    <location>
        <begin position="427"/>
        <end position="447"/>
    </location>
</feature>
<feature type="transmembrane region" description="Helical" evidence="6">
    <location>
        <begin position="107"/>
        <end position="125"/>
    </location>
</feature>
<evidence type="ECO:0000256" key="3">
    <source>
        <dbReference type="ARBA" id="ARBA00022989"/>
    </source>
</evidence>
<dbReference type="VEuPathDB" id="FungiDB:AeMF1_020629"/>
<feature type="transmembrane region" description="Helical" evidence="6">
    <location>
        <begin position="459"/>
        <end position="479"/>
    </location>
</feature>
<comment type="subcellular location">
    <subcellularLocation>
        <location evidence="1">Membrane</location>
        <topology evidence="1">Multi-pass membrane protein</topology>
    </subcellularLocation>
</comment>